<proteinExistence type="predicted"/>
<comment type="caution">
    <text evidence="1">The sequence shown here is derived from an EMBL/GenBank/DDBJ whole genome shotgun (WGS) entry which is preliminary data.</text>
</comment>
<dbReference type="AlphaFoldDB" id="A0A845I3J3"/>
<dbReference type="RefSeq" id="WP_161035336.1">
    <property type="nucleotide sequence ID" value="NZ_WWCL01000002.1"/>
</dbReference>
<sequence length="165" mass="17147">MSAELQALAMQASQIDGEQAAASPEAIQAAQEEQAAMGLAEQNAGAVAMILGTAVPILSKLYPSLADVYTEDACQSIVASVSPVLAKHGVDLSQWGGAYKEEIGAAMVCVPIAWATVQAVKHDVEAREAAKQPQAIGQQKTAAQQRALVPGDYGYVEPDANQSIQ</sequence>
<reference evidence="1" key="1">
    <citation type="submission" date="2019-12" db="EMBL/GenBank/DDBJ databases">
        <title>Novel species isolated from a subtropical stream in China.</title>
        <authorList>
            <person name="Lu H."/>
        </authorList>
    </citation>
    <scope>NUCLEOTIDE SEQUENCE [LARGE SCALE GENOMIC DNA]</scope>
    <source>
        <strain evidence="1">FT93W</strain>
    </source>
</reference>
<evidence type="ECO:0000313" key="1">
    <source>
        <dbReference type="EMBL" id="MYN45786.1"/>
    </source>
</evidence>
<organism evidence="1 2">
    <name type="scientific">Duganella fentianensis</name>
    <dbReference type="NCBI Taxonomy" id="2692177"/>
    <lineage>
        <taxon>Bacteria</taxon>
        <taxon>Pseudomonadati</taxon>
        <taxon>Pseudomonadota</taxon>
        <taxon>Betaproteobacteria</taxon>
        <taxon>Burkholderiales</taxon>
        <taxon>Oxalobacteraceae</taxon>
        <taxon>Telluria group</taxon>
        <taxon>Duganella</taxon>
    </lineage>
</organism>
<dbReference type="EMBL" id="WWCL01000002">
    <property type="protein sequence ID" value="MYN45786.1"/>
    <property type="molecule type" value="Genomic_DNA"/>
</dbReference>
<evidence type="ECO:0000313" key="2">
    <source>
        <dbReference type="Proteomes" id="UP000444316"/>
    </source>
</evidence>
<gene>
    <name evidence="1" type="ORF">GTP23_12085</name>
</gene>
<keyword evidence="2" id="KW-1185">Reference proteome</keyword>
<name>A0A845I3J3_9BURK</name>
<dbReference type="Proteomes" id="UP000444316">
    <property type="component" value="Unassembled WGS sequence"/>
</dbReference>
<accession>A0A845I3J3</accession>
<protein>
    <submittedName>
        <fullName evidence="1">Uncharacterized protein</fullName>
    </submittedName>
</protein>